<dbReference type="PANTHER" id="PTHR48258">
    <property type="entry name" value="DUF4218 DOMAIN-CONTAINING PROTEIN-RELATED"/>
    <property type="match status" value="1"/>
</dbReference>
<sequence length="241" mass="28160">MRKAVYTLRKEQKRRICDWIFCLKFPNGYVSNIACCVEMMELRMHGMKSHDCHVFMQKAILVAFCEMLPQYVWSALTEKKVKNKAHVAVSIVEAYIFEDFRLFTSHNFEPHVLCKQSRSNGNDDLTSNEDKIQLSIFNHTGRASGTSKKRWLNGLEGHIIETYILCNCEVVTPYYEILEEVIQLDYPLIPNLHVVLVKCRWVDPGKRHEGTSWMPHGQTDNEEDNNDEDSFEDYENDKDDS</sequence>
<dbReference type="PANTHER" id="PTHR48258:SF4">
    <property type="entry name" value="DUF4216 DOMAIN-CONTAINING PROTEIN"/>
    <property type="match status" value="1"/>
</dbReference>
<proteinExistence type="predicted"/>
<gene>
    <name evidence="2" type="ORF">Scaly_2726700</name>
</gene>
<reference evidence="2" key="1">
    <citation type="submission" date="2020-06" db="EMBL/GenBank/DDBJ databases">
        <authorList>
            <person name="Li T."/>
            <person name="Hu X."/>
            <person name="Zhang T."/>
            <person name="Song X."/>
            <person name="Zhang H."/>
            <person name="Dai N."/>
            <person name="Sheng W."/>
            <person name="Hou X."/>
            <person name="Wei L."/>
        </authorList>
    </citation>
    <scope>NUCLEOTIDE SEQUENCE</scope>
    <source>
        <strain evidence="2">KEN8</strain>
        <tissue evidence="2">Leaf</tissue>
    </source>
</reference>
<dbReference type="EMBL" id="JACGWM010001740">
    <property type="protein sequence ID" value="KAL0288560.1"/>
    <property type="molecule type" value="Genomic_DNA"/>
</dbReference>
<evidence type="ECO:0000313" key="2">
    <source>
        <dbReference type="EMBL" id="KAL0288560.1"/>
    </source>
</evidence>
<name>A0AAW2J214_9LAMI</name>
<comment type="caution">
    <text evidence="2">The sequence shown here is derived from an EMBL/GenBank/DDBJ whole genome shotgun (WGS) entry which is preliminary data.</text>
</comment>
<feature type="compositionally biased region" description="Acidic residues" evidence="1">
    <location>
        <begin position="220"/>
        <end position="241"/>
    </location>
</feature>
<dbReference type="AlphaFoldDB" id="A0AAW2J214"/>
<protein>
    <submittedName>
        <fullName evidence="2">Uncharacterized protein</fullName>
    </submittedName>
</protein>
<evidence type="ECO:0000256" key="1">
    <source>
        <dbReference type="SAM" id="MobiDB-lite"/>
    </source>
</evidence>
<reference evidence="2" key="2">
    <citation type="journal article" date="2024" name="Plant">
        <title>Genomic evolution and insights into agronomic trait innovations of Sesamum species.</title>
        <authorList>
            <person name="Miao H."/>
            <person name="Wang L."/>
            <person name="Qu L."/>
            <person name="Liu H."/>
            <person name="Sun Y."/>
            <person name="Le M."/>
            <person name="Wang Q."/>
            <person name="Wei S."/>
            <person name="Zheng Y."/>
            <person name="Lin W."/>
            <person name="Duan Y."/>
            <person name="Cao H."/>
            <person name="Xiong S."/>
            <person name="Wang X."/>
            <person name="Wei L."/>
            <person name="Li C."/>
            <person name="Ma Q."/>
            <person name="Ju M."/>
            <person name="Zhao R."/>
            <person name="Li G."/>
            <person name="Mu C."/>
            <person name="Tian Q."/>
            <person name="Mei H."/>
            <person name="Zhang T."/>
            <person name="Gao T."/>
            <person name="Zhang H."/>
        </authorList>
    </citation>
    <scope>NUCLEOTIDE SEQUENCE</scope>
    <source>
        <strain evidence="2">KEN8</strain>
    </source>
</reference>
<feature type="region of interest" description="Disordered" evidence="1">
    <location>
        <begin position="209"/>
        <end position="241"/>
    </location>
</feature>
<accession>A0AAW2J214</accession>
<organism evidence="2">
    <name type="scientific">Sesamum calycinum</name>
    <dbReference type="NCBI Taxonomy" id="2727403"/>
    <lineage>
        <taxon>Eukaryota</taxon>
        <taxon>Viridiplantae</taxon>
        <taxon>Streptophyta</taxon>
        <taxon>Embryophyta</taxon>
        <taxon>Tracheophyta</taxon>
        <taxon>Spermatophyta</taxon>
        <taxon>Magnoliopsida</taxon>
        <taxon>eudicotyledons</taxon>
        <taxon>Gunneridae</taxon>
        <taxon>Pentapetalae</taxon>
        <taxon>asterids</taxon>
        <taxon>lamiids</taxon>
        <taxon>Lamiales</taxon>
        <taxon>Pedaliaceae</taxon>
        <taxon>Sesamum</taxon>
    </lineage>
</organism>